<dbReference type="AlphaFoldDB" id="D5AC56"/>
<dbReference type="Pfam" id="PF24994">
    <property type="entry name" value="GIL1_IRKI_C"/>
    <property type="match status" value="1"/>
</dbReference>
<accession>D5AC56</accession>
<reference evidence="2" key="1">
    <citation type="submission" date="2010-04" db="EMBL/GenBank/DDBJ databases">
        <authorList>
            <person name="Reid K.E."/>
            <person name="Liao N."/>
            <person name="Chan S."/>
            <person name="Docking R."/>
            <person name="Taylor G."/>
            <person name="Moore R."/>
            <person name="Mayo M."/>
            <person name="Munro S."/>
            <person name="King J."/>
            <person name="Yanchuk A."/>
            <person name="Holt R."/>
            <person name="Jones S."/>
            <person name="Marra M."/>
            <person name="Ritland C.E."/>
            <person name="Ritland K."/>
            <person name="Bohlmann J."/>
        </authorList>
    </citation>
    <scope>NUCLEOTIDE SEQUENCE</scope>
    <source>
        <tissue evidence="2">Bud</tissue>
    </source>
</reference>
<dbReference type="GO" id="GO:0009959">
    <property type="term" value="P:negative gravitropism"/>
    <property type="evidence" value="ECO:0007669"/>
    <property type="project" value="InterPro"/>
</dbReference>
<dbReference type="EMBL" id="BT123828">
    <property type="protein sequence ID" value="ADE77125.1"/>
    <property type="molecule type" value="mRNA"/>
</dbReference>
<organism evidence="2">
    <name type="scientific">Picea sitchensis</name>
    <name type="common">Sitka spruce</name>
    <name type="synonym">Pinus sitchensis</name>
    <dbReference type="NCBI Taxonomy" id="3332"/>
    <lineage>
        <taxon>Eukaryota</taxon>
        <taxon>Viridiplantae</taxon>
        <taxon>Streptophyta</taxon>
        <taxon>Embryophyta</taxon>
        <taxon>Tracheophyta</taxon>
        <taxon>Spermatophyta</taxon>
        <taxon>Pinopsida</taxon>
        <taxon>Pinidae</taxon>
        <taxon>Conifers I</taxon>
        <taxon>Pinales</taxon>
        <taxon>Pinaceae</taxon>
        <taxon>Picea</taxon>
    </lineage>
</organism>
<feature type="domain" description="GIL1/IRKI C-terminal" evidence="1">
    <location>
        <begin position="121"/>
        <end position="190"/>
    </location>
</feature>
<dbReference type="InterPro" id="IPR056813">
    <property type="entry name" value="GIL1_IRKI_C"/>
</dbReference>
<proteinExistence type="evidence at transcript level"/>
<protein>
    <recommendedName>
        <fullName evidence="1">GIL1/IRKI C-terminal domain-containing protein</fullName>
    </recommendedName>
</protein>
<dbReference type="OMA" id="RVQKGCR"/>
<dbReference type="InterPro" id="IPR040225">
    <property type="entry name" value="GIL1-like"/>
</dbReference>
<dbReference type="GO" id="GO:0009639">
    <property type="term" value="P:response to red or far red light"/>
    <property type="evidence" value="ECO:0007669"/>
    <property type="project" value="InterPro"/>
</dbReference>
<evidence type="ECO:0000259" key="1">
    <source>
        <dbReference type="Pfam" id="PF24994"/>
    </source>
</evidence>
<name>D5AC56_PICSI</name>
<dbReference type="PANTHER" id="PTHR31161">
    <property type="entry name" value="PROTEIN GRAVITROPIC IN THE LIGHT 1"/>
    <property type="match status" value="1"/>
</dbReference>
<evidence type="ECO:0000313" key="2">
    <source>
        <dbReference type="EMBL" id="ADE77125.1"/>
    </source>
</evidence>
<sequence length="214" mass="24319">MFNGFENENFYLTGSLSSIIDPEKHRNDCFTQFLDMQNMEPSELVSNITPDCLFGKFCMKKFLHVVHPRMEESFFGNLEHRDQIAKGLHPKSQFYSLFLKFAKSVWLVHRLAFSFAPPVSIFHVKRGVDFHDSYMDSLNSVNMNHDVANNVATEGNTQEHPEKQNPTIIGFTVMPGFRVGKKAIVKCQVYVMTATTGPTSNAFDKLSAPSLEDL</sequence>